<accession>A0ABR1L8E9</accession>
<proteinExistence type="predicted"/>
<evidence type="ECO:0000313" key="2">
    <source>
        <dbReference type="EMBL" id="KAK7530959.1"/>
    </source>
</evidence>
<dbReference type="RefSeq" id="XP_066651032.1">
    <property type="nucleotide sequence ID" value="XM_066803427.1"/>
</dbReference>
<keyword evidence="1" id="KW-0812">Transmembrane</keyword>
<sequence length="354" mass="38129">MSTLSFTAPFTNSSYTVDFYGPAMKCEDLATASAESLDLGEAKSLQEAFQKTLNISELSPGLSVLYTAASPDSVEGVMMQNHLFAYVPNSDPQNLSCHLWNTSHQVLFRFDDGVQSTIIQNLTHIAPTNIEGNEVMTEYAPGEIAYWSMFSALSRILTTTLGFGSTMYLNGADSTFIQTGVAACPQISNVSGYSLAQYSSPWMCRNGSVDRAIEDLSHNFTLSLLSTDLFSNMTDAPITVVSSKVHYEYNRTDLLIAYAAAVGVALVCIGVGASAYVANGYSASTSFSSIMSTTRNADLDRLARGACLGAQPLPQRMADMKLRFGVLQSDDSVPHAAFGLQEDVAKLRKGDMCS</sequence>
<keyword evidence="1" id="KW-0472">Membrane</keyword>
<evidence type="ECO:0000256" key="1">
    <source>
        <dbReference type="SAM" id="Phobius"/>
    </source>
</evidence>
<dbReference type="PANTHER" id="PTHR35041">
    <property type="entry name" value="MEDIATOR OF RNA POLYMERASE II TRANSCRIPTION SUBUNIT 1"/>
    <property type="match status" value="1"/>
</dbReference>
<organism evidence="2 3">
    <name type="scientific">Phyllosticta citribraziliensis</name>
    <dbReference type="NCBI Taxonomy" id="989973"/>
    <lineage>
        <taxon>Eukaryota</taxon>
        <taxon>Fungi</taxon>
        <taxon>Dikarya</taxon>
        <taxon>Ascomycota</taxon>
        <taxon>Pezizomycotina</taxon>
        <taxon>Dothideomycetes</taxon>
        <taxon>Dothideomycetes incertae sedis</taxon>
        <taxon>Botryosphaeriales</taxon>
        <taxon>Phyllostictaceae</taxon>
        <taxon>Phyllosticta</taxon>
    </lineage>
</organism>
<gene>
    <name evidence="2" type="ORF">J3D65DRAFT_671872</name>
</gene>
<name>A0ABR1L8E9_9PEZI</name>
<dbReference type="Proteomes" id="UP001360953">
    <property type="component" value="Unassembled WGS sequence"/>
</dbReference>
<dbReference type="EMBL" id="JBBPEH010000013">
    <property type="protein sequence ID" value="KAK7530959.1"/>
    <property type="molecule type" value="Genomic_DNA"/>
</dbReference>
<reference evidence="2 3" key="1">
    <citation type="submission" date="2024-04" db="EMBL/GenBank/DDBJ databases">
        <title>Phyllosticta paracitricarpa is synonymous to the EU quarantine fungus P. citricarpa based on phylogenomic analyses.</title>
        <authorList>
            <consortium name="Lawrence Berkeley National Laboratory"/>
            <person name="Van ingen-buijs V.A."/>
            <person name="Van westerhoven A.C."/>
            <person name="Haridas S."/>
            <person name="Skiadas P."/>
            <person name="Martin F."/>
            <person name="Groenewald J.Z."/>
            <person name="Crous P.W."/>
            <person name="Seidl M.F."/>
        </authorList>
    </citation>
    <scope>NUCLEOTIDE SEQUENCE [LARGE SCALE GENOMIC DNA]</scope>
    <source>
        <strain evidence="2 3">CPC 17464</strain>
    </source>
</reference>
<keyword evidence="1" id="KW-1133">Transmembrane helix</keyword>
<feature type="transmembrane region" description="Helical" evidence="1">
    <location>
        <begin position="255"/>
        <end position="278"/>
    </location>
</feature>
<protein>
    <submittedName>
        <fullName evidence="2">Uncharacterized protein</fullName>
    </submittedName>
</protein>
<dbReference type="GeneID" id="92036333"/>
<dbReference type="PANTHER" id="PTHR35041:SF6">
    <property type="entry name" value="FORMYLMETHIONINE DEFORMYLASE-LIKE PROTEIN-RELATED"/>
    <property type="match status" value="1"/>
</dbReference>
<evidence type="ECO:0000313" key="3">
    <source>
        <dbReference type="Proteomes" id="UP001360953"/>
    </source>
</evidence>
<comment type="caution">
    <text evidence="2">The sequence shown here is derived from an EMBL/GenBank/DDBJ whole genome shotgun (WGS) entry which is preliminary data.</text>
</comment>
<keyword evidence="3" id="KW-1185">Reference proteome</keyword>